<dbReference type="InterPro" id="IPR003034">
    <property type="entry name" value="SAP_dom"/>
</dbReference>
<evidence type="ECO:0000256" key="1">
    <source>
        <dbReference type="ARBA" id="ARBA00022737"/>
    </source>
</evidence>
<dbReference type="Gene3D" id="1.10.720.30">
    <property type="entry name" value="SAP domain"/>
    <property type="match status" value="1"/>
</dbReference>
<feature type="domain" description="SAP" evidence="4">
    <location>
        <begin position="377"/>
        <end position="411"/>
    </location>
</feature>
<dbReference type="PROSITE" id="PS50800">
    <property type="entry name" value="SAP"/>
    <property type="match status" value="1"/>
</dbReference>
<gene>
    <name evidence="5" type="ORF">CVIRNUC_000682</name>
</gene>
<dbReference type="Pfam" id="PF02037">
    <property type="entry name" value="SAP"/>
    <property type="match status" value="1"/>
</dbReference>
<keyword evidence="1" id="KW-0677">Repeat</keyword>
<organism evidence="5 6">
    <name type="scientific">Coccomyxa viridis</name>
    <dbReference type="NCBI Taxonomy" id="1274662"/>
    <lineage>
        <taxon>Eukaryota</taxon>
        <taxon>Viridiplantae</taxon>
        <taxon>Chlorophyta</taxon>
        <taxon>core chlorophytes</taxon>
        <taxon>Trebouxiophyceae</taxon>
        <taxon>Trebouxiophyceae incertae sedis</taxon>
        <taxon>Coccomyxaceae</taxon>
        <taxon>Coccomyxa</taxon>
    </lineage>
</organism>
<dbReference type="SMART" id="SM00513">
    <property type="entry name" value="SAP"/>
    <property type="match status" value="1"/>
</dbReference>
<dbReference type="InterPro" id="IPR011990">
    <property type="entry name" value="TPR-like_helical_dom_sf"/>
</dbReference>
<accession>A0AAV1HUF8</accession>
<keyword evidence="6" id="KW-1185">Reference proteome</keyword>
<dbReference type="Gene3D" id="1.25.40.10">
    <property type="entry name" value="Tetratricopeptide repeat domain"/>
    <property type="match status" value="2"/>
</dbReference>
<dbReference type="InterPro" id="IPR051240">
    <property type="entry name" value="Mito_RNA-Proc/Resp"/>
</dbReference>
<feature type="region of interest" description="Disordered" evidence="3">
    <location>
        <begin position="474"/>
        <end position="522"/>
    </location>
</feature>
<evidence type="ECO:0000259" key="4">
    <source>
        <dbReference type="PROSITE" id="PS50800"/>
    </source>
</evidence>
<name>A0AAV1HUF8_9CHLO</name>
<feature type="repeat" description="PPR" evidence="2">
    <location>
        <begin position="9"/>
        <end position="43"/>
    </location>
</feature>
<sequence>MEEAGLPPGPRAYHGLICAHCKAGDTDSALATVRKAVQQGMHPIAETYMVLTHAFIVESDRRAAFKVFQSMNAAGVDVERGWLLLCKDLLRYGFGEDAYAWYKRGSHEGWKPDADMYELLLNWMCTQENLIDEAETIVRLEMLENGVQPTARHANSLIFAEAMFVSVHTAVNGPLKEMQEGRLGVGCRPNTDSYNCIIMGCLKHAEEGGNAVYEKLQEVKGDIIMAGLKFNKITHALFVEVHLMANEIEFAMLAFEDMAKLARPRAVTEALADEAIADLLMALARTGQPLQLIRVLDALVADVRPLPMEALQAITVEGLSFVSAWVPAALQSARTQQDVPGLVKESEVVEEDFQELDGTLIGPGGFAVTDEGAVISASKLTVPQMRAELTARGLSTEGKRQDLYRRVQAARSTAPREVADEVRLQEKRAARKAVREDEALKTKIAKDRQQHDVVWQVEQWKDGKLLSTESVTDVEDAAAEPDDDWDDDEQGARPAGKARAAGEDGDGDGEMDRDLEDRPRDKVLKARQPWWPADRLVSDMALELALTVEQLGLSASPSDWDQIAKAAAQEDNVAAAQEVVLRIPALANYRAAQGDPQLLETLNESGWIISEDNVQHVAESLL</sequence>
<dbReference type="NCBIfam" id="TIGR00756">
    <property type="entry name" value="PPR"/>
    <property type="match status" value="1"/>
</dbReference>
<dbReference type="EMBL" id="CAUYUE010000001">
    <property type="protein sequence ID" value="CAK0736044.1"/>
    <property type="molecule type" value="Genomic_DNA"/>
</dbReference>
<evidence type="ECO:0000256" key="3">
    <source>
        <dbReference type="SAM" id="MobiDB-lite"/>
    </source>
</evidence>
<protein>
    <recommendedName>
        <fullName evidence="4">SAP domain-containing protein</fullName>
    </recommendedName>
</protein>
<dbReference type="SUPFAM" id="SSF68906">
    <property type="entry name" value="SAP domain"/>
    <property type="match status" value="1"/>
</dbReference>
<feature type="compositionally biased region" description="Basic and acidic residues" evidence="3">
    <location>
        <begin position="510"/>
        <end position="522"/>
    </location>
</feature>
<evidence type="ECO:0000313" key="5">
    <source>
        <dbReference type="EMBL" id="CAK0736044.1"/>
    </source>
</evidence>
<dbReference type="PROSITE" id="PS51375">
    <property type="entry name" value="PPR"/>
    <property type="match status" value="2"/>
</dbReference>
<dbReference type="InterPro" id="IPR002885">
    <property type="entry name" value="PPR_rpt"/>
</dbReference>
<dbReference type="PANTHER" id="PTHR47933">
    <property type="entry name" value="PENTATRICOPEPTIDE REPEAT-CONTAINING PROTEIN 1, MITOCHONDRIAL"/>
    <property type="match status" value="1"/>
</dbReference>
<dbReference type="GO" id="GO:0003729">
    <property type="term" value="F:mRNA binding"/>
    <property type="evidence" value="ECO:0007669"/>
    <property type="project" value="TreeGrafter"/>
</dbReference>
<evidence type="ECO:0000256" key="2">
    <source>
        <dbReference type="PROSITE-ProRule" id="PRU00708"/>
    </source>
</evidence>
<dbReference type="InterPro" id="IPR036361">
    <property type="entry name" value="SAP_dom_sf"/>
</dbReference>
<dbReference type="PANTHER" id="PTHR47933:SF59">
    <property type="entry name" value="SAP DOMAIN-CONTAINING PROTEIN"/>
    <property type="match status" value="1"/>
</dbReference>
<reference evidence="5 6" key="1">
    <citation type="submission" date="2023-10" db="EMBL/GenBank/DDBJ databases">
        <authorList>
            <person name="Maclean D."/>
            <person name="Macfadyen A."/>
        </authorList>
    </citation>
    <scope>NUCLEOTIDE SEQUENCE [LARGE SCALE GENOMIC DNA]</scope>
</reference>
<feature type="repeat" description="PPR" evidence="2">
    <location>
        <begin position="113"/>
        <end position="149"/>
    </location>
</feature>
<dbReference type="AlphaFoldDB" id="A0AAV1HUF8"/>
<feature type="compositionally biased region" description="Acidic residues" evidence="3">
    <location>
        <begin position="474"/>
        <end position="489"/>
    </location>
</feature>
<proteinExistence type="predicted"/>
<comment type="caution">
    <text evidence="5">The sequence shown here is derived from an EMBL/GenBank/DDBJ whole genome shotgun (WGS) entry which is preliminary data.</text>
</comment>
<dbReference type="Proteomes" id="UP001314263">
    <property type="component" value="Unassembled WGS sequence"/>
</dbReference>
<evidence type="ECO:0000313" key="6">
    <source>
        <dbReference type="Proteomes" id="UP001314263"/>
    </source>
</evidence>